<comment type="caution">
    <text evidence="3">The sequence shown here is derived from an EMBL/GenBank/DDBJ whole genome shotgun (WGS) entry which is preliminary data.</text>
</comment>
<reference evidence="3" key="1">
    <citation type="journal article" date="2023" name="IScience">
        <title>Live-bearing cockroach genome reveals convergent evolutionary mechanisms linked to viviparity in insects and beyond.</title>
        <authorList>
            <person name="Fouks B."/>
            <person name="Harrison M.C."/>
            <person name="Mikhailova A.A."/>
            <person name="Marchal E."/>
            <person name="English S."/>
            <person name="Carruthers M."/>
            <person name="Jennings E.C."/>
            <person name="Chiamaka E.L."/>
            <person name="Frigard R.A."/>
            <person name="Pippel M."/>
            <person name="Attardo G.M."/>
            <person name="Benoit J.B."/>
            <person name="Bornberg-Bauer E."/>
            <person name="Tobe S.S."/>
        </authorList>
    </citation>
    <scope>NUCLEOTIDE SEQUENCE</scope>
    <source>
        <strain evidence="3">Stay&amp;Tobe</strain>
    </source>
</reference>
<feature type="region of interest" description="Disordered" evidence="1">
    <location>
        <begin position="71"/>
        <end position="136"/>
    </location>
</feature>
<dbReference type="PANTHER" id="PTHR21359">
    <property type="entry name" value="DUF5577 DOMAIN-CONTAINING PROTEIN"/>
    <property type="match status" value="1"/>
</dbReference>
<keyword evidence="4" id="KW-1185">Reference proteome</keyword>
<name>A0AAD7Z9N4_DIPPU</name>
<accession>A0AAD7Z9N4</accession>
<feature type="compositionally biased region" description="Basic and acidic residues" evidence="1">
    <location>
        <begin position="95"/>
        <end position="104"/>
    </location>
</feature>
<sequence length="366" mass="40034">MGTKEWIQFFTESGIPAGIAASYALTFTNNRIRMDMLLDLNKEYLKDMGITLMGDVISILRHAKQVHEQNARDKILATSTSSPAQSSRSTPATRMLDHYIRKNEQGSSEERDESTQQGSLYDKQKTQITNSSPVRTKKAVVKVKSVGEVVTPVAKKVRRVLPEHEGSYKITMPSGTTPRSQKILAKQGLLTQKKKTVFDRLGDGSVSSTTGNEGPSITITGLGLNIVKPASSSQEKQSSVFSRLGEKPQVSSTSSHDSEEIPVPYAGVLKQEPRKKILKQIDIKQVKLPTMQADIVSARKLVIDDVRSQVQERLGSNVADKSPSIKMVRSNKATAGILGNPTNAKKLSVKARLGKSDPGPVIDRNK</sequence>
<dbReference type="CDD" id="cd09531">
    <property type="entry name" value="SAM_CS047"/>
    <property type="match status" value="1"/>
</dbReference>
<proteinExistence type="predicted"/>
<feature type="non-terminal residue" evidence="3">
    <location>
        <position position="366"/>
    </location>
</feature>
<dbReference type="InterPro" id="IPR013761">
    <property type="entry name" value="SAM/pointed_sf"/>
</dbReference>
<organism evidence="3 4">
    <name type="scientific">Diploptera punctata</name>
    <name type="common">Pacific beetle cockroach</name>
    <dbReference type="NCBI Taxonomy" id="6984"/>
    <lineage>
        <taxon>Eukaryota</taxon>
        <taxon>Metazoa</taxon>
        <taxon>Ecdysozoa</taxon>
        <taxon>Arthropoda</taxon>
        <taxon>Hexapoda</taxon>
        <taxon>Insecta</taxon>
        <taxon>Pterygota</taxon>
        <taxon>Neoptera</taxon>
        <taxon>Polyneoptera</taxon>
        <taxon>Dictyoptera</taxon>
        <taxon>Blattodea</taxon>
        <taxon>Blaberoidea</taxon>
        <taxon>Blaberidae</taxon>
        <taxon>Diplopterinae</taxon>
        <taxon>Diploptera</taxon>
    </lineage>
</organism>
<evidence type="ECO:0000256" key="1">
    <source>
        <dbReference type="SAM" id="MobiDB-lite"/>
    </source>
</evidence>
<dbReference type="Pfam" id="PF17740">
    <property type="entry name" value="DUF5577"/>
    <property type="match status" value="1"/>
</dbReference>
<dbReference type="PANTHER" id="PTHR21359:SF1">
    <property type="entry name" value="DUF5577 DOMAIN-CONTAINING PROTEIN"/>
    <property type="match status" value="1"/>
</dbReference>
<dbReference type="Pfam" id="PF18017">
    <property type="entry name" value="SAM_4"/>
    <property type="match status" value="1"/>
</dbReference>
<dbReference type="SUPFAM" id="SSF47769">
    <property type="entry name" value="SAM/Pointed domain"/>
    <property type="match status" value="1"/>
</dbReference>
<feature type="region of interest" description="Disordered" evidence="1">
    <location>
        <begin position="237"/>
        <end position="266"/>
    </location>
</feature>
<dbReference type="InterPro" id="IPR001660">
    <property type="entry name" value="SAM"/>
</dbReference>
<dbReference type="InterPro" id="IPR039161">
    <property type="entry name" value="C19orf47-like"/>
</dbReference>
<feature type="compositionally biased region" description="Low complexity" evidence="1">
    <location>
        <begin position="77"/>
        <end position="93"/>
    </location>
</feature>
<dbReference type="PROSITE" id="PS50105">
    <property type="entry name" value="SAM_DOMAIN"/>
    <property type="match status" value="1"/>
</dbReference>
<dbReference type="GO" id="GO:0005634">
    <property type="term" value="C:nucleus"/>
    <property type="evidence" value="ECO:0007669"/>
    <property type="project" value="TreeGrafter"/>
</dbReference>
<evidence type="ECO:0000259" key="2">
    <source>
        <dbReference type="PROSITE" id="PS50105"/>
    </source>
</evidence>
<evidence type="ECO:0000313" key="3">
    <source>
        <dbReference type="EMBL" id="KAJ9576486.1"/>
    </source>
</evidence>
<protein>
    <recommendedName>
        <fullName evidence="2">SAM domain-containing protein</fullName>
    </recommendedName>
</protein>
<dbReference type="Proteomes" id="UP001233999">
    <property type="component" value="Unassembled WGS sequence"/>
</dbReference>
<dbReference type="AlphaFoldDB" id="A0AAD7Z9N4"/>
<dbReference type="EMBL" id="JASPKZ010009790">
    <property type="protein sequence ID" value="KAJ9576486.1"/>
    <property type="molecule type" value="Genomic_DNA"/>
</dbReference>
<dbReference type="InterPro" id="IPR040772">
    <property type="entry name" value="C19orf47_SAM"/>
</dbReference>
<reference evidence="3" key="2">
    <citation type="submission" date="2023-05" db="EMBL/GenBank/DDBJ databases">
        <authorList>
            <person name="Fouks B."/>
        </authorList>
    </citation>
    <scope>NUCLEOTIDE SEQUENCE</scope>
    <source>
        <strain evidence="3">Stay&amp;Tobe</strain>
        <tissue evidence="3">Testes</tissue>
    </source>
</reference>
<dbReference type="InterPro" id="IPR041477">
    <property type="entry name" value="DUF5577"/>
</dbReference>
<dbReference type="Gene3D" id="1.10.150.50">
    <property type="entry name" value="Transcription Factor, Ets-1"/>
    <property type="match status" value="1"/>
</dbReference>
<gene>
    <name evidence="3" type="ORF">L9F63_006699</name>
</gene>
<feature type="domain" description="SAM" evidence="2">
    <location>
        <begin position="1"/>
        <end position="69"/>
    </location>
</feature>
<evidence type="ECO:0000313" key="4">
    <source>
        <dbReference type="Proteomes" id="UP001233999"/>
    </source>
</evidence>